<dbReference type="Pfam" id="PF13646">
    <property type="entry name" value="HEAT_2"/>
    <property type="match status" value="2"/>
</dbReference>
<dbReference type="PANTHER" id="PTHR12697">
    <property type="entry name" value="PBS LYASE HEAT-LIKE PROTEIN"/>
    <property type="match status" value="1"/>
</dbReference>
<dbReference type="Gene3D" id="1.25.10.10">
    <property type="entry name" value="Leucine-rich Repeat Variant"/>
    <property type="match status" value="3"/>
</dbReference>
<gene>
    <name evidence="1" type="ORF">BWQ96_07969</name>
</gene>
<dbReference type="STRING" id="448386.A0A2V3IJR0"/>
<dbReference type="SUPFAM" id="SSF48371">
    <property type="entry name" value="ARM repeat"/>
    <property type="match status" value="1"/>
</dbReference>
<dbReference type="InterPro" id="IPR016024">
    <property type="entry name" value="ARM-type_fold"/>
</dbReference>
<dbReference type="EMBL" id="NBIV01000168">
    <property type="protein sequence ID" value="PXF42334.1"/>
    <property type="molecule type" value="Genomic_DNA"/>
</dbReference>
<dbReference type="AlphaFoldDB" id="A0A2V3IJR0"/>
<proteinExistence type="predicted"/>
<dbReference type="SMART" id="SM00567">
    <property type="entry name" value="EZ_HEAT"/>
    <property type="match status" value="7"/>
</dbReference>
<evidence type="ECO:0000313" key="1">
    <source>
        <dbReference type="EMBL" id="PXF42334.1"/>
    </source>
</evidence>
<dbReference type="GO" id="GO:0019135">
    <property type="term" value="F:deoxyhypusine monooxygenase activity"/>
    <property type="evidence" value="ECO:0007669"/>
    <property type="project" value="TreeGrafter"/>
</dbReference>
<comment type="caution">
    <text evidence="1">The sequence shown here is derived from an EMBL/GenBank/DDBJ whole genome shotgun (WGS) entry which is preliminary data.</text>
</comment>
<reference evidence="1 2" key="1">
    <citation type="journal article" date="2018" name="Mol. Biol. Evol.">
        <title>Analysis of the draft genome of the red seaweed Gracilariopsis chorda provides insights into genome size evolution in Rhodophyta.</title>
        <authorList>
            <person name="Lee J."/>
            <person name="Yang E.C."/>
            <person name="Graf L."/>
            <person name="Yang J.H."/>
            <person name="Qiu H."/>
            <person name="Zel Zion U."/>
            <person name="Chan C.X."/>
            <person name="Stephens T.G."/>
            <person name="Weber A.P.M."/>
            <person name="Boo G.H."/>
            <person name="Boo S.M."/>
            <person name="Kim K.M."/>
            <person name="Shin Y."/>
            <person name="Jung M."/>
            <person name="Lee S.J."/>
            <person name="Yim H.S."/>
            <person name="Lee J.H."/>
            <person name="Bhattacharya D."/>
            <person name="Yoon H.S."/>
        </authorList>
    </citation>
    <scope>NUCLEOTIDE SEQUENCE [LARGE SCALE GENOMIC DNA]</scope>
    <source>
        <strain evidence="1 2">SKKU-2015</strain>
        <tissue evidence="1">Whole body</tissue>
    </source>
</reference>
<dbReference type="InterPro" id="IPR011989">
    <property type="entry name" value="ARM-like"/>
</dbReference>
<dbReference type="OrthoDB" id="3261at2759"/>
<dbReference type="InterPro" id="IPR004155">
    <property type="entry name" value="PBS_lyase_HEAT"/>
</dbReference>
<accession>A0A2V3IJR0</accession>
<sequence>MASFVTPIPCAFRSIQNPTVSRHRPRRPKLRSCAQIPEPPRPADVRALLTSKGKAEQQKGLLLVRQLPPQVALDLLKLSVETSDNEFIRSTAAISIGQLPFEDEALATEAVRVMSDLLATDNDYSVRAAAAAAVGYATELPEFGKSALFDALMRALLEDSEWQVHFSCLASLGSLRDERAIPVLRKWLDAKNDLLVQASIGALGDLGAISAVADLLQLLGSKDMMTRQRLAQALGQMSDAKKEPSVIDALRTLSKDQSFAVRDAALESLERFGCASPVKTETRSDEELIEAEVSNLMKGDEAGSAVESASDALRRRLERSFDKEYVQTDAHIGSVREAGLRDMDAYSKLVDELKAGNPLSQVMAAIQLRKYDGKLAAEAVVSSNALDPQTSSERLRAISVGLLARGGDMERVIDVLKTDPDQNVRSACCDALLDLGGGPSAIATCIETFENDSHWLVRISAAITLGTIGKGNEEVEDVLIQSLKANGVKGLNAPQDTVLHRHVVTALGFLGSKKALKSFEELLSNEDTGGAVRYRIAAALRGIHCEESIVFARLLIDDEDESVAEMAQGSLDALAQHDFE</sequence>
<name>A0A2V3IJR0_9FLOR</name>
<protein>
    <submittedName>
        <fullName evidence="1">Uncharacterized protein</fullName>
    </submittedName>
</protein>
<keyword evidence="2" id="KW-1185">Reference proteome</keyword>
<dbReference type="Proteomes" id="UP000247409">
    <property type="component" value="Unassembled WGS sequence"/>
</dbReference>
<organism evidence="1 2">
    <name type="scientific">Gracilariopsis chorda</name>
    <dbReference type="NCBI Taxonomy" id="448386"/>
    <lineage>
        <taxon>Eukaryota</taxon>
        <taxon>Rhodophyta</taxon>
        <taxon>Florideophyceae</taxon>
        <taxon>Rhodymeniophycidae</taxon>
        <taxon>Gracilariales</taxon>
        <taxon>Gracilariaceae</taxon>
        <taxon>Gracilariopsis</taxon>
    </lineage>
</organism>
<dbReference type="PANTHER" id="PTHR12697:SF5">
    <property type="entry name" value="DEOXYHYPUSINE HYDROXYLASE"/>
    <property type="match status" value="1"/>
</dbReference>
<evidence type="ECO:0000313" key="2">
    <source>
        <dbReference type="Proteomes" id="UP000247409"/>
    </source>
</evidence>